<evidence type="ECO:0000313" key="2">
    <source>
        <dbReference type="Proteomes" id="UP000436088"/>
    </source>
</evidence>
<sequence length="79" mass="8270">MPTIKVKESGRKCSICLDEFGVDEEAREMPCGDGGPGRLEGGENVNGLEVFQSVLTSVGLASFMGVVGSGRVDDDVSFT</sequence>
<dbReference type="EMBL" id="VEPZ02001110">
    <property type="protein sequence ID" value="KAE8694448.1"/>
    <property type="molecule type" value="Genomic_DNA"/>
</dbReference>
<reference evidence="1" key="1">
    <citation type="submission" date="2019-09" db="EMBL/GenBank/DDBJ databases">
        <title>Draft genome information of white flower Hibiscus syriacus.</title>
        <authorList>
            <person name="Kim Y.-M."/>
        </authorList>
    </citation>
    <scope>NUCLEOTIDE SEQUENCE [LARGE SCALE GENOMIC DNA]</scope>
    <source>
        <strain evidence="1">YM2019G1</strain>
    </source>
</reference>
<evidence type="ECO:0000313" key="1">
    <source>
        <dbReference type="EMBL" id="KAE8694448.1"/>
    </source>
</evidence>
<name>A0A6A2ZRC5_HIBSY</name>
<comment type="caution">
    <text evidence="1">The sequence shown here is derived from an EMBL/GenBank/DDBJ whole genome shotgun (WGS) entry which is preliminary data.</text>
</comment>
<dbReference type="AlphaFoldDB" id="A0A6A2ZRC5"/>
<protein>
    <submittedName>
        <fullName evidence="1">Uncharacterized protein</fullName>
    </submittedName>
</protein>
<dbReference type="Proteomes" id="UP000436088">
    <property type="component" value="Unassembled WGS sequence"/>
</dbReference>
<keyword evidence="2" id="KW-1185">Reference proteome</keyword>
<organism evidence="1 2">
    <name type="scientific">Hibiscus syriacus</name>
    <name type="common">Rose of Sharon</name>
    <dbReference type="NCBI Taxonomy" id="106335"/>
    <lineage>
        <taxon>Eukaryota</taxon>
        <taxon>Viridiplantae</taxon>
        <taxon>Streptophyta</taxon>
        <taxon>Embryophyta</taxon>
        <taxon>Tracheophyta</taxon>
        <taxon>Spermatophyta</taxon>
        <taxon>Magnoliopsida</taxon>
        <taxon>eudicotyledons</taxon>
        <taxon>Gunneridae</taxon>
        <taxon>Pentapetalae</taxon>
        <taxon>rosids</taxon>
        <taxon>malvids</taxon>
        <taxon>Malvales</taxon>
        <taxon>Malvaceae</taxon>
        <taxon>Malvoideae</taxon>
        <taxon>Hibiscus</taxon>
    </lineage>
</organism>
<accession>A0A6A2ZRC5</accession>
<gene>
    <name evidence="1" type="ORF">F3Y22_tig00110783pilonHSYRG00256</name>
</gene>
<proteinExistence type="predicted"/>